<protein>
    <recommendedName>
        <fullName evidence="6">Protein HflC</fullName>
    </recommendedName>
</protein>
<evidence type="ECO:0000259" key="7">
    <source>
        <dbReference type="SMART" id="SM00244"/>
    </source>
</evidence>
<keyword evidence="5" id="KW-0472">Membrane</keyword>
<name>A0A7X7LW08_9RHOO</name>
<gene>
    <name evidence="8" type="primary">hflC</name>
    <name evidence="8" type="ORF">GX576_08465</name>
</gene>
<dbReference type="PANTHER" id="PTHR42911:SF1">
    <property type="entry name" value="MODULATOR OF FTSH PROTEASE HFLC"/>
    <property type="match status" value="1"/>
</dbReference>
<dbReference type="RefSeq" id="WP_068803881.1">
    <property type="nucleotide sequence ID" value="NZ_MBFM01000001.1"/>
</dbReference>
<evidence type="ECO:0000256" key="3">
    <source>
        <dbReference type="ARBA" id="ARBA00022692"/>
    </source>
</evidence>
<dbReference type="GO" id="GO:0008233">
    <property type="term" value="F:peptidase activity"/>
    <property type="evidence" value="ECO:0007669"/>
    <property type="project" value="UniProtKB-KW"/>
</dbReference>
<organism evidence="8 9">
    <name type="scientific">Thauera phenolivorans</name>
    <dbReference type="NCBI Taxonomy" id="1792543"/>
    <lineage>
        <taxon>Bacteria</taxon>
        <taxon>Pseudomonadati</taxon>
        <taxon>Pseudomonadota</taxon>
        <taxon>Betaproteobacteria</taxon>
        <taxon>Rhodocyclales</taxon>
        <taxon>Zoogloeaceae</taxon>
        <taxon>Thauera</taxon>
    </lineage>
</organism>
<dbReference type="GO" id="GO:0006508">
    <property type="term" value="P:proteolysis"/>
    <property type="evidence" value="ECO:0007669"/>
    <property type="project" value="UniProtKB-KW"/>
</dbReference>
<dbReference type="EMBL" id="JAAYYV010000219">
    <property type="protein sequence ID" value="NLF54409.1"/>
    <property type="molecule type" value="Genomic_DNA"/>
</dbReference>
<dbReference type="SUPFAM" id="SSF117892">
    <property type="entry name" value="Band 7/SPFH domain"/>
    <property type="match status" value="1"/>
</dbReference>
<dbReference type="PRINTS" id="PR00721">
    <property type="entry name" value="STOMATIN"/>
</dbReference>
<dbReference type="InterPro" id="IPR010200">
    <property type="entry name" value="HflC"/>
</dbReference>
<comment type="subcellular location">
    <subcellularLocation>
        <location evidence="1">Membrane</location>
        <topology evidence="1">Single-pass membrane protein</topology>
    </subcellularLocation>
</comment>
<keyword evidence="8" id="KW-0378">Hydrolase</keyword>
<evidence type="ECO:0000313" key="8">
    <source>
        <dbReference type="EMBL" id="NLF54409.1"/>
    </source>
</evidence>
<dbReference type="PIRSF" id="PIRSF005651">
    <property type="entry name" value="HflC"/>
    <property type="match status" value="1"/>
</dbReference>
<dbReference type="InterPro" id="IPR001972">
    <property type="entry name" value="Stomatin_HflK_fam"/>
</dbReference>
<accession>A0A7X7LW08</accession>
<dbReference type="PANTHER" id="PTHR42911">
    <property type="entry name" value="MODULATOR OF FTSH PROTEASE HFLC"/>
    <property type="match status" value="1"/>
</dbReference>
<comment type="caution">
    <text evidence="8">The sequence shown here is derived from an EMBL/GenBank/DDBJ whole genome shotgun (WGS) entry which is preliminary data.</text>
</comment>
<dbReference type="Proteomes" id="UP000536534">
    <property type="component" value="Unassembled WGS sequence"/>
</dbReference>
<feature type="domain" description="Band 7" evidence="7">
    <location>
        <begin position="21"/>
        <end position="185"/>
    </location>
</feature>
<reference evidence="8 9" key="1">
    <citation type="journal article" date="2020" name="Biotechnol. Biofuels">
        <title>New insights from the biogas microbiome by comprehensive genome-resolved metagenomics of nearly 1600 species originating from multiple anaerobic digesters.</title>
        <authorList>
            <person name="Campanaro S."/>
            <person name="Treu L."/>
            <person name="Rodriguez-R L.M."/>
            <person name="Kovalovszki A."/>
            <person name="Ziels R.M."/>
            <person name="Maus I."/>
            <person name="Zhu X."/>
            <person name="Kougias P.G."/>
            <person name="Basile A."/>
            <person name="Luo G."/>
            <person name="Schluter A."/>
            <person name="Konstantinidis K.T."/>
            <person name="Angelidaki I."/>
        </authorList>
    </citation>
    <scope>NUCLEOTIDE SEQUENCE [LARGE SCALE GENOMIC DNA]</scope>
    <source>
        <strain evidence="8">AS06rmzACSIP_256</strain>
    </source>
</reference>
<dbReference type="OrthoDB" id="9812991at2"/>
<dbReference type="NCBIfam" id="TIGR01932">
    <property type="entry name" value="hflC"/>
    <property type="match status" value="1"/>
</dbReference>
<dbReference type="Gene3D" id="3.30.479.30">
    <property type="entry name" value="Band 7 domain"/>
    <property type="match status" value="1"/>
</dbReference>
<dbReference type="GO" id="GO:0016020">
    <property type="term" value="C:membrane"/>
    <property type="evidence" value="ECO:0007669"/>
    <property type="project" value="UniProtKB-SubCell"/>
</dbReference>
<dbReference type="SMART" id="SM00244">
    <property type="entry name" value="PHB"/>
    <property type="match status" value="1"/>
</dbReference>
<proteinExistence type="inferred from homology"/>
<keyword evidence="3" id="KW-0812">Transmembrane</keyword>
<evidence type="ECO:0000313" key="9">
    <source>
        <dbReference type="Proteomes" id="UP000536534"/>
    </source>
</evidence>
<evidence type="ECO:0000256" key="6">
    <source>
        <dbReference type="PIRNR" id="PIRNR005651"/>
    </source>
</evidence>
<evidence type="ECO:0000256" key="4">
    <source>
        <dbReference type="ARBA" id="ARBA00022989"/>
    </source>
</evidence>
<evidence type="ECO:0000256" key="5">
    <source>
        <dbReference type="ARBA" id="ARBA00023136"/>
    </source>
</evidence>
<dbReference type="AlphaFoldDB" id="A0A7X7LW08"/>
<dbReference type="InterPro" id="IPR036013">
    <property type="entry name" value="Band_7/SPFH_dom_sf"/>
</dbReference>
<dbReference type="CDD" id="cd03405">
    <property type="entry name" value="SPFH_HflC"/>
    <property type="match status" value="1"/>
</dbReference>
<dbReference type="Pfam" id="PF01145">
    <property type="entry name" value="Band_7"/>
    <property type="match status" value="1"/>
</dbReference>
<sequence>MRDKMSLLGGALLLAIVIASMSLFTVDQRQYAVVFQLGEVKEVIDEPGLKFKLPLIQNVRFFERRILTLDTPDPERFITSEKMNLLVDHFVKWRIIDPRLYYESVAGDEARARTRLTQTVNAGLREEFGRRTMHEVVSGAREAIMDSMREKADRDARRIGVQIVDVRLKRVELLPEVSESVYRRMEAERKRVANELRSEGAAAAEKIRADADRQREIIIAEAYRAAQEAKGEGDAKAIAIYADAFGRNADFYSFYRSLEAYRASFAGKDDMLVVDPSSDFFKFMKDSGGARN</sequence>
<keyword evidence="8" id="KW-0645">Protease</keyword>
<keyword evidence="4" id="KW-1133">Transmembrane helix</keyword>
<comment type="similarity">
    <text evidence="2 6">Belongs to the band 7/mec-2 family. HflC subfamily.</text>
</comment>
<comment type="function">
    <text evidence="6">HflC and HflK could regulate a protease.</text>
</comment>
<dbReference type="InterPro" id="IPR001107">
    <property type="entry name" value="Band_7"/>
</dbReference>
<evidence type="ECO:0000256" key="1">
    <source>
        <dbReference type="ARBA" id="ARBA00004167"/>
    </source>
</evidence>
<evidence type="ECO:0000256" key="2">
    <source>
        <dbReference type="ARBA" id="ARBA00007862"/>
    </source>
</evidence>